<reference evidence="2 3" key="1">
    <citation type="submission" date="2019-04" db="EMBL/GenBank/DDBJ databases">
        <title>Geobacter oryzae sp. nov., ferric-reducing bacteria isolated from paddy soil.</title>
        <authorList>
            <person name="Xu Z."/>
            <person name="Masuda Y."/>
            <person name="Itoh H."/>
            <person name="Senoo K."/>
        </authorList>
    </citation>
    <scope>NUCLEOTIDE SEQUENCE [LARGE SCALE GENOMIC DNA]</scope>
    <source>
        <strain evidence="2 3">Red111</strain>
    </source>
</reference>
<keyword evidence="1" id="KW-1133">Transmembrane helix</keyword>
<proteinExistence type="predicted"/>
<dbReference type="EMBL" id="SRSC01000001">
    <property type="protein sequence ID" value="TGU74851.1"/>
    <property type="molecule type" value="Genomic_DNA"/>
</dbReference>
<evidence type="ECO:0000313" key="3">
    <source>
        <dbReference type="Proteomes" id="UP000306416"/>
    </source>
</evidence>
<dbReference type="Proteomes" id="UP000306416">
    <property type="component" value="Unassembled WGS sequence"/>
</dbReference>
<protein>
    <submittedName>
        <fullName evidence="2">Uncharacterized protein</fullName>
    </submittedName>
</protein>
<feature type="transmembrane region" description="Helical" evidence="1">
    <location>
        <begin position="38"/>
        <end position="60"/>
    </location>
</feature>
<evidence type="ECO:0000313" key="2">
    <source>
        <dbReference type="EMBL" id="TGU74851.1"/>
    </source>
</evidence>
<sequence length="123" mass="13893">MGERLTEWAERPLNYREDQRENLDPQLRRLNMRLGAHALLDFVLNPPAYLLLAGAVGLLAKRRFALASLLAGGFVLQQALSRIGATGTQAGVEEQKRREIAFERRTMKAQRGDYGRLDVIAFK</sequence>
<keyword evidence="3" id="KW-1185">Reference proteome</keyword>
<keyword evidence="1" id="KW-0812">Transmembrane</keyword>
<accession>A0A4S1CM29</accession>
<dbReference type="RefSeq" id="WP_135869173.1">
    <property type="nucleotide sequence ID" value="NZ_SRSC01000001.1"/>
</dbReference>
<gene>
    <name evidence="2" type="ORF">E4633_05155</name>
</gene>
<comment type="caution">
    <text evidence="2">The sequence shown here is derived from an EMBL/GenBank/DDBJ whole genome shotgun (WGS) entry which is preliminary data.</text>
</comment>
<name>A0A4S1CM29_9BACT</name>
<keyword evidence="1" id="KW-0472">Membrane</keyword>
<organism evidence="2 3">
    <name type="scientific">Geomonas terrae</name>
    <dbReference type="NCBI Taxonomy" id="2562681"/>
    <lineage>
        <taxon>Bacteria</taxon>
        <taxon>Pseudomonadati</taxon>
        <taxon>Thermodesulfobacteriota</taxon>
        <taxon>Desulfuromonadia</taxon>
        <taxon>Geobacterales</taxon>
        <taxon>Geobacteraceae</taxon>
        <taxon>Geomonas</taxon>
    </lineage>
</organism>
<evidence type="ECO:0000256" key="1">
    <source>
        <dbReference type="SAM" id="Phobius"/>
    </source>
</evidence>
<dbReference type="AlphaFoldDB" id="A0A4S1CM29"/>